<protein>
    <submittedName>
        <fullName evidence="1">Uncharacterized protein</fullName>
    </submittedName>
</protein>
<sequence>MMLSSSTSLSLSKIRVQSTSSGLLFGLRYPALHSLMGRSPRVAHLVVRDELNIRLGPGDLLVSGLETLDIGVYKRPTSVMAWLPAFAERHADLRTIKFSGHASIWTQNPDILFPLQFIDTLERESLAGSVDLHAFSISRTISASSLDDWQVAHLQMEITKEAGVSAMKIASSIAPRVSSLIVRMPRWGKQPFHPDD</sequence>
<gene>
    <name evidence="1" type="ORF">DFH08DRAFT_498217</name>
</gene>
<accession>A0AAD7ACT2</accession>
<evidence type="ECO:0000313" key="2">
    <source>
        <dbReference type="Proteomes" id="UP001218218"/>
    </source>
</evidence>
<keyword evidence="2" id="KW-1185">Reference proteome</keyword>
<dbReference type="EMBL" id="JARIHO010000009">
    <property type="protein sequence ID" value="KAJ7355378.1"/>
    <property type="molecule type" value="Genomic_DNA"/>
</dbReference>
<organism evidence="1 2">
    <name type="scientific">Mycena albidolilacea</name>
    <dbReference type="NCBI Taxonomy" id="1033008"/>
    <lineage>
        <taxon>Eukaryota</taxon>
        <taxon>Fungi</taxon>
        <taxon>Dikarya</taxon>
        <taxon>Basidiomycota</taxon>
        <taxon>Agaricomycotina</taxon>
        <taxon>Agaricomycetes</taxon>
        <taxon>Agaricomycetidae</taxon>
        <taxon>Agaricales</taxon>
        <taxon>Marasmiineae</taxon>
        <taxon>Mycenaceae</taxon>
        <taxon>Mycena</taxon>
    </lineage>
</organism>
<dbReference type="Proteomes" id="UP001218218">
    <property type="component" value="Unassembled WGS sequence"/>
</dbReference>
<reference evidence="1" key="1">
    <citation type="submission" date="2023-03" db="EMBL/GenBank/DDBJ databases">
        <title>Massive genome expansion in bonnet fungi (Mycena s.s.) driven by repeated elements and novel gene families across ecological guilds.</title>
        <authorList>
            <consortium name="Lawrence Berkeley National Laboratory"/>
            <person name="Harder C.B."/>
            <person name="Miyauchi S."/>
            <person name="Viragh M."/>
            <person name="Kuo A."/>
            <person name="Thoen E."/>
            <person name="Andreopoulos B."/>
            <person name="Lu D."/>
            <person name="Skrede I."/>
            <person name="Drula E."/>
            <person name="Henrissat B."/>
            <person name="Morin E."/>
            <person name="Kohler A."/>
            <person name="Barry K."/>
            <person name="LaButti K."/>
            <person name="Morin E."/>
            <person name="Salamov A."/>
            <person name="Lipzen A."/>
            <person name="Mereny Z."/>
            <person name="Hegedus B."/>
            <person name="Baldrian P."/>
            <person name="Stursova M."/>
            <person name="Weitz H."/>
            <person name="Taylor A."/>
            <person name="Grigoriev I.V."/>
            <person name="Nagy L.G."/>
            <person name="Martin F."/>
            <person name="Kauserud H."/>
        </authorList>
    </citation>
    <scope>NUCLEOTIDE SEQUENCE</scope>
    <source>
        <strain evidence="1">CBHHK002</strain>
    </source>
</reference>
<comment type="caution">
    <text evidence="1">The sequence shown here is derived from an EMBL/GenBank/DDBJ whole genome shotgun (WGS) entry which is preliminary data.</text>
</comment>
<evidence type="ECO:0000313" key="1">
    <source>
        <dbReference type="EMBL" id="KAJ7355378.1"/>
    </source>
</evidence>
<dbReference type="AlphaFoldDB" id="A0AAD7ACT2"/>
<name>A0AAD7ACT2_9AGAR</name>
<proteinExistence type="predicted"/>